<organism evidence="2 3">
    <name type="scientific">Albidovulum inexpectatum</name>
    <dbReference type="NCBI Taxonomy" id="196587"/>
    <lineage>
        <taxon>Bacteria</taxon>
        <taxon>Pseudomonadati</taxon>
        <taxon>Pseudomonadota</taxon>
        <taxon>Alphaproteobacteria</taxon>
        <taxon>Rhodobacterales</taxon>
        <taxon>Paracoccaceae</taxon>
        <taxon>Albidovulum</taxon>
    </lineage>
</organism>
<keyword evidence="3" id="KW-1185">Reference proteome</keyword>
<dbReference type="RefSeq" id="WP_146065149.1">
    <property type="nucleotide sequence ID" value="NZ_PRDS01000004.1"/>
</dbReference>
<name>A0A2S5JH82_9RHOB</name>
<dbReference type="OrthoDB" id="9803913at2"/>
<evidence type="ECO:0000256" key="1">
    <source>
        <dbReference type="SAM" id="MobiDB-lite"/>
    </source>
</evidence>
<proteinExistence type="predicted"/>
<dbReference type="SUPFAM" id="SSF88697">
    <property type="entry name" value="PUA domain-like"/>
    <property type="match status" value="1"/>
</dbReference>
<dbReference type="InterPro" id="IPR015947">
    <property type="entry name" value="PUA-like_sf"/>
</dbReference>
<evidence type="ECO:0000313" key="2">
    <source>
        <dbReference type="EMBL" id="PPB80876.1"/>
    </source>
</evidence>
<dbReference type="AlphaFoldDB" id="A0A2S5JH82"/>
<dbReference type="EMBL" id="PRDS01000004">
    <property type="protein sequence ID" value="PPB80876.1"/>
    <property type="molecule type" value="Genomic_DNA"/>
</dbReference>
<dbReference type="Proteomes" id="UP000239736">
    <property type="component" value="Unassembled WGS sequence"/>
</dbReference>
<feature type="compositionally biased region" description="Low complexity" evidence="1">
    <location>
        <begin position="135"/>
        <end position="149"/>
    </location>
</feature>
<accession>A0A2S5JH82</accession>
<gene>
    <name evidence="2" type="ORF">LV82_01609</name>
</gene>
<sequence>MTVSKALIIADPWIGMILNGSKIWEMRSTGAAHRGWFGLIAKGTGAVHGVARLADVLPPLSPDEMLATIDKHRIPAGMITSGEVARWNTPWVLADVRRLPTPVPYRHRPGAVTWVTLDPEVSAAIAAQMPDLPTTAPARQARQTPAAPRSAVPTQGRPFPEPAAPAGNTHGNTAGNAVATPCPSDPVVLAAEESGPGTPIGSVELTEGNIRNNHIYLRGILDRFPADAIGGGNAASKAPRALVIDWGGDAPAMTDIDGTKKIFRARGWIRSFFERTGARPGDRAHFEQTGPHAYRVSLSRQDPA</sequence>
<feature type="region of interest" description="Disordered" evidence="1">
    <location>
        <begin position="135"/>
        <end position="174"/>
    </location>
</feature>
<evidence type="ECO:0000313" key="3">
    <source>
        <dbReference type="Proteomes" id="UP000239736"/>
    </source>
</evidence>
<comment type="caution">
    <text evidence="2">The sequence shown here is derived from an EMBL/GenBank/DDBJ whole genome shotgun (WGS) entry which is preliminary data.</text>
</comment>
<protein>
    <recommendedName>
        <fullName evidence="4">ASCH domain-containing protein</fullName>
    </recommendedName>
</protein>
<dbReference type="Gene3D" id="2.30.130.30">
    <property type="entry name" value="Hypothetical protein"/>
    <property type="match status" value="1"/>
</dbReference>
<reference evidence="2 3" key="1">
    <citation type="submission" date="2018-01" db="EMBL/GenBank/DDBJ databases">
        <title>Genomic Encyclopedia of Archaeal and Bacterial Type Strains, Phase II (KMG-II): from individual species to whole genera.</title>
        <authorList>
            <person name="Goeker M."/>
        </authorList>
    </citation>
    <scope>NUCLEOTIDE SEQUENCE [LARGE SCALE GENOMIC DNA]</scope>
    <source>
        <strain evidence="2 3">DSM 12048</strain>
    </source>
</reference>
<evidence type="ECO:0008006" key="4">
    <source>
        <dbReference type="Google" id="ProtNLM"/>
    </source>
</evidence>